<evidence type="ECO:0000256" key="2">
    <source>
        <dbReference type="ARBA" id="ARBA00022729"/>
    </source>
</evidence>
<dbReference type="InterPro" id="IPR012910">
    <property type="entry name" value="Plug_dom"/>
</dbReference>
<keyword evidence="2" id="KW-0732">Signal</keyword>
<dbReference type="PANTHER" id="PTHR30069">
    <property type="entry name" value="TONB-DEPENDENT OUTER MEMBRANE RECEPTOR"/>
    <property type="match status" value="1"/>
</dbReference>
<dbReference type="PANTHER" id="PTHR30069:SF29">
    <property type="entry name" value="HEMOGLOBIN AND HEMOGLOBIN-HAPTOGLOBIN-BINDING PROTEIN 1-RELATED"/>
    <property type="match status" value="1"/>
</dbReference>
<keyword evidence="7" id="KW-1185">Reference proteome</keyword>
<dbReference type="Gene3D" id="2.170.130.10">
    <property type="entry name" value="TonB-dependent receptor, plug domain"/>
    <property type="match status" value="1"/>
</dbReference>
<evidence type="ECO:0000313" key="6">
    <source>
        <dbReference type="EMBL" id="TQV88577.1"/>
    </source>
</evidence>
<dbReference type="PROSITE" id="PS51257">
    <property type="entry name" value="PROKAR_LIPOPROTEIN"/>
    <property type="match status" value="1"/>
</dbReference>
<feature type="domain" description="TonB-dependent receptor plug" evidence="5">
    <location>
        <begin position="27"/>
        <end position="111"/>
    </location>
</feature>
<evidence type="ECO:0000256" key="1">
    <source>
        <dbReference type="ARBA" id="ARBA00008143"/>
    </source>
</evidence>
<dbReference type="SUPFAM" id="SSF56935">
    <property type="entry name" value="Porins"/>
    <property type="match status" value="1"/>
</dbReference>
<protein>
    <submittedName>
        <fullName evidence="6">Uncharacterized protein</fullName>
    </submittedName>
</protein>
<evidence type="ECO:0000313" key="7">
    <source>
        <dbReference type="Proteomes" id="UP000315439"/>
    </source>
</evidence>
<evidence type="ECO:0000259" key="4">
    <source>
        <dbReference type="Pfam" id="PF00593"/>
    </source>
</evidence>
<dbReference type="EMBL" id="VIKS01000004">
    <property type="protein sequence ID" value="TQV88577.1"/>
    <property type="molecule type" value="Genomic_DNA"/>
</dbReference>
<keyword evidence="3" id="KW-0472">Membrane</keyword>
<reference evidence="6 7" key="1">
    <citation type="submission" date="2019-07" db="EMBL/GenBank/DDBJ databases">
        <title>Draft genome for Aliikangiella sp. M105.</title>
        <authorList>
            <person name="Wang G."/>
        </authorList>
    </citation>
    <scope>NUCLEOTIDE SEQUENCE [LARGE SCALE GENOMIC DNA]</scope>
    <source>
        <strain evidence="6 7">M105</strain>
    </source>
</reference>
<dbReference type="AlphaFoldDB" id="A0A545UGI9"/>
<dbReference type="OrthoDB" id="9760620at2"/>
<dbReference type="GO" id="GO:0009279">
    <property type="term" value="C:cell outer membrane"/>
    <property type="evidence" value="ECO:0007669"/>
    <property type="project" value="UniProtKB-SubCell"/>
</dbReference>
<dbReference type="GO" id="GO:0015344">
    <property type="term" value="F:siderophore uptake transmembrane transporter activity"/>
    <property type="evidence" value="ECO:0007669"/>
    <property type="project" value="TreeGrafter"/>
</dbReference>
<comment type="caution">
    <text evidence="6">The sequence shown here is derived from an EMBL/GenBank/DDBJ whole genome shotgun (WGS) entry which is preliminary data.</text>
</comment>
<dbReference type="RefSeq" id="WP_142893085.1">
    <property type="nucleotide sequence ID" value="NZ_ML660162.1"/>
</dbReference>
<evidence type="ECO:0000259" key="5">
    <source>
        <dbReference type="Pfam" id="PF07715"/>
    </source>
</evidence>
<dbReference type="Proteomes" id="UP000315439">
    <property type="component" value="Unassembled WGS sequence"/>
</dbReference>
<proteinExistence type="inferred from homology"/>
<comment type="similarity">
    <text evidence="1">Belongs to the TonB-dependent receptor family. Hemoglobin/haptoglobin binding protein subfamily.</text>
</comment>
<dbReference type="InterPro" id="IPR039426">
    <property type="entry name" value="TonB-dep_rcpt-like"/>
</dbReference>
<keyword evidence="3" id="KW-0798">TonB box</keyword>
<dbReference type="Pfam" id="PF00593">
    <property type="entry name" value="TonB_dep_Rec_b-barrel"/>
    <property type="match status" value="1"/>
</dbReference>
<dbReference type="InterPro" id="IPR037066">
    <property type="entry name" value="Plug_dom_sf"/>
</dbReference>
<feature type="domain" description="TonB-dependent receptor-like beta-barrel" evidence="4">
    <location>
        <begin position="231"/>
        <end position="535"/>
    </location>
</feature>
<evidence type="ECO:0000256" key="3">
    <source>
        <dbReference type="RuleBase" id="RU003357"/>
    </source>
</evidence>
<comment type="subcellular location">
    <subcellularLocation>
        <location evidence="3">Cell outer membrane</location>
    </subcellularLocation>
</comment>
<dbReference type="InterPro" id="IPR000531">
    <property type="entry name" value="Beta-barrel_TonB"/>
</dbReference>
<sequence>MRNKANLLILIFLSMLACPFYGKGKQQSAEVYDANFFKQYLVENALEMILRLPGFVLEEEEDIRGFGSAAGNVLIDGVRPSSKAGGIRDALSRIPAKQVIKIEILRGGAAAGETAGQGLVANVIRKTQQKDGRWLLKTERADNGKLFGEAQINLSRQIKKWQTSFKAQALYEALPRKATIVTRDDQDNLISSQQENRPSILRDVLANGDGKRQYETGILQWNAQIIWSQYKPTTHRFGFNNRLPDPEGVIDSVFLNDRDSQFVNGELGVDWTEKLANDWSWRVIGLTNWQDWWVDATSTYWEPENIFDKKNIFRFDEDKSETIFRTTLGKSENSTVRPEYGFELAYNKLDSGLSLRDVDVNDNVGAVLSQSKTTAEETRAELFANVIWRSSLLIYNAGLAVEYSKISVSGDASDEQSLVYWKPNFSISYNVSSSTQYRINLERIIGQLDFSDFAASADLIDDRETSGNPRLLPERTDRFSLALDYRYGDKGAISLELFHEWRNGVLEQIVLPSGGRSLGDAGDGRVWGLDAAMNIPMDFLLENSLLEVKSKVYDSSFDDPITFEERNLSGLKSPLTRVNFRQDIIDKKLSWGVGYQTYNVKRNYFVNEIDYERNEPLWNAFFETTIINGTKTRFEITNIGKEKTFRERSVYQENRAGELNFVEQSNRERGVVVSLTFSRSF</sequence>
<dbReference type="Pfam" id="PF07715">
    <property type="entry name" value="Plug"/>
    <property type="match status" value="1"/>
</dbReference>
<name>A0A545UGI9_9GAMM</name>
<gene>
    <name evidence="6" type="ORF">FLL46_08650</name>
</gene>
<dbReference type="GO" id="GO:0044718">
    <property type="term" value="P:siderophore transmembrane transport"/>
    <property type="evidence" value="ECO:0007669"/>
    <property type="project" value="TreeGrafter"/>
</dbReference>
<organism evidence="6 7">
    <name type="scientific">Aliikangiella coralliicola</name>
    <dbReference type="NCBI Taxonomy" id="2592383"/>
    <lineage>
        <taxon>Bacteria</taxon>
        <taxon>Pseudomonadati</taxon>
        <taxon>Pseudomonadota</taxon>
        <taxon>Gammaproteobacteria</taxon>
        <taxon>Oceanospirillales</taxon>
        <taxon>Pleioneaceae</taxon>
        <taxon>Aliikangiella</taxon>
    </lineage>
</organism>
<accession>A0A545UGI9</accession>